<dbReference type="PANTHER" id="PTHR47506">
    <property type="entry name" value="TRANSCRIPTIONAL REGULATORY PROTEIN"/>
    <property type="match status" value="1"/>
</dbReference>
<feature type="DNA-binding region" description="H-T-H motif" evidence="4">
    <location>
        <begin position="28"/>
        <end position="47"/>
    </location>
</feature>
<dbReference type="Gene3D" id="1.10.357.10">
    <property type="entry name" value="Tetracycline Repressor, domain 2"/>
    <property type="match status" value="1"/>
</dbReference>
<evidence type="ECO:0000256" key="1">
    <source>
        <dbReference type="ARBA" id="ARBA00023015"/>
    </source>
</evidence>
<evidence type="ECO:0000313" key="7">
    <source>
        <dbReference type="Proteomes" id="UP001185927"/>
    </source>
</evidence>
<feature type="non-terminal residue" evidence="6">
    <location>
        <position position="207"/>
    </location>
</feature>
<evidence type="ECO:0000259" key="5">
    <source>
        <dbReference type="PROSITE" id="PS50977"/>
    </source>
</evidence>
<dbReference type="RefSeq" id="WP_317546557.1">
    <property type="nucleotide sequence ID" value="NZ_JAWLKB010000105.1"/>
</dbReference>
<reference evidence="6 7" key="1">
    <citation type="submission" date="2023-10" db="EMBL/GenBank/DDBJ databases">
        <title>Development of a sustainable strategy for remediation of hydrocarbon-contaminated territories based on the waste exchange concept.</title>
        <authorList>
            <person name="Krivoruchko A."/>
        </authorList>
    </citation>
    <scope>NUCLEOTIDE SEQUENCE [LARGE SCALE GENOMIC DNA]</scope>
    <source>
        <strain evidence="6 7">IEGM 1203</strain>
    </source>
</reference>
<name>A0ABU4C6F1_RHOGO</name>
<dbReference type="InterPro" id="IPR009057">
    <property type="entry name" value="Homeodomain-like_sf"/>
</dbReference>
<keyword evidence="7" id="KW-1185">Reference proteome</keyword>
<dbReference type="PRINTS" id="PR00455">
    <property type="entry name" value="HTHTETR"/>
</dbReference>
<accession>A0ABU4C6F1</accession>
<keyword evidence="1" id="KW-0805">Transcription regulation</keyword>
<protein>
    <submittedName>
        <fullName evidence="6">TetR/AcrR family transcriptional regulator</fullName>
    </submittedName>
</protein>
<comment type="caution">
    <text evidence="6">The sequence shown here is derived from an EMBL/GenBank/DDBJ whole genome shotgun (WGS) entry which is preliminary data.</text>
</comment>
<evidence type="ECO:0000256" key="3">
    <source>
        <dbReference type="ARBA" id="ARBA00023163"/>
    </source>
</evidence>
<evidence type="ECO:0000256" key="4">
    <source>
        <dbReference type="PROSITE-ProRule" id="PRU00335"/>
    </source>
</evidence>
<dbReference type="InterPro" id="IPR001647">
    <property type="entry name" value="HTH_TetR"/>
</dbReference>
<dbReference type="PANTHER" id="PTHR47506:SF1">
    <property type="entry name" value="HTH-TYPE TRANSCRIPTIONAL REGULATOR YJDC"/>
    <property type="match status" value="1"/>
</dbReference>
<evidence type="ECO:0000313" key="6">
    <source>
        <dbReference type="EMBL" id="MDV6271841.1"/>
    </source>
</evidence>
<dbReference type="Pfam" id="PF00440">
    <property type="entry name" value="TetR_N"/>
    <property type="match status" value="1"/>
</dbReference>
<dbReference type="SUPFAM" id="SSF46689">
    <property type="entry name" value="Homeodomain-like"/>
    <property type="match status" value="1"/>
</dbReference>
<proteinExistence type="predicted"/>
<feature type="domain" description="HTH tetR-type" evidence="5">
    <location>
        <begin position="5"/>
        <end position="65"/>
    </location>
</feature>
<gene>
    <name evidence="6" type="ORF">R3Q16_35235</name>
</gene>
<keyword evidence="2 4" id="KW-0238">DNA-binding</keyword>
<dbReference type="SUPFAM" id="SSF48498">
    <property type="entry name" value="Tetracyclin repressor-like, C-terminal domain"/>
    <property type="match status" value="1"/>
</dbReference>
<sequence length="207" mass="22972">MSETTDRQRQTIDAATDLFRRHGYGKTTMADIARASSMSRPTLYSEFPDKDAVFAAVLESMTASLLADIERAVRECHTLRSQVERACALWVLTGYELVRHNPDAADLFDARFPAVQASNRAFEDFLTELFDHGVPTAPELEPRRLAEMISLSLQGIKKHARTRPHLDDLINTLTAAACTAVTATDLTISTTNQNLGDTTQQDRSTTQ</sequence>
<dbReference type="PROSITE" id="PS50977">
    <property type="entry name" value="HTH_TETR_2"/>
    <property type="match status" value="1"/>
</dbReference>
<keyword evidence="3" id="KW-0804">Transcription</keyword>
<organism evidence="6 7">
    <name type="scientific">Rhodococcus globerulus</name>
    <dbReference type="NCBI Taxonomy" id="33008"/>
    <lineage>
        <taxon>Bacteria</taxon>
        <taxon>Bacillati</taxon>
        <taxon>Actinomycetota</taxon>
        <taxon>Actinomycetes</taxon>
        <taxon>Mycobacteriales</taxon>
        <taxon>Nocardiaceae</taxon>
        <taxon>Rhodococcus</taxon>
    </lineage>
</organism>
<dbReference type="EMBL" id="JAWLKB010000105">
    <property type="protein sequence ID" value="MDV6271841.1"/>
    <property type="molecule type" value="Genomic_DNA"/>
</dbReference>
<evidence type="ECO:0000256" key="2">
    <source>
        <dbReference type="ARBA" id="ARBA00023125"/>
    </source>
</evidence>
<dbReference type="Proteomes" id="UP001185927">
    <property type="component" value="Unassembled WGS sequence"/>
</dbReference>
<dbReference type="InterPro" id="IPR036271">
    <property type="entry name" value="Tet_transcr_reg_TetR-rel_C_sf"/>
</dbReference>